<gene>
    <name evidence="2" type="ORF">TIFTF001_039332</name>
</gene>
<dbReference type="InterPro" id="IPR036770">
    <property type="entry name" value="Ankyrin_rpt-contain_sf"/>
</dbReference>
<dbReference type="Pfam" id="PF13962">
    <property type="entry name" value="PGG"/>
    <property type="match status" value="1"/>
</dbReference>
<keyword evidence="3" id="KW-1185">Reference proteome</keyword>
<dbReference type="EMBL" id="BTGU01001090">
    <property type="protein sequence ID" value="GMN70288.1"/>
    <property type="molecule type" value="Genomic_DNA"/>
</dbReference>
<organism evidence="2 3">
    <name type="scientific">Ficus carica</name>
    <name type="common">Common fig</name>
    <dbReference type="NCBI Taxonomy" id="3494"/>
    <lineage>
        <taxon>Eukaryota</taxon>
        <taxon>Viridiplantae</taxon>
        <taxon>Streptophyta</taxon>
        <taxon>Embryophyta</taxon>
        <taxon>Tracheophyta</taxon>
        <taxon>Spermatophyta</taxon>
        <taxon>Magnoliopsida</taxon>
        <taxon>eudicotyledons</taxon>
        <taxon>Gunneridae</taxon>
        <taxon>Pentapetalae</taxon>
        <taxon>rosids</taxon>
        <taxon>fabids</taxon>
        <taxon>Rosales</taxon>
        <taxon>Moraceae</taxon>
        <taxon>Ficeae</taxon>
        <taxon>Ficus</taxon>
    </lineage>
</organism>
<dbReference type="Gene3D" id="1.25.40.20">
    <property type="entry name" value="Ankyrin repeat-containing domain"/>
    <property type="match status" value="1"/>
</dbReference>
<dbReference type="PANTHER" id="PTHR24177">
    <property type="entry name" value="CASKIN"/>
    <property type="match status" value="1"/>
</dbReference>
<reference evidence="2" key="1">
    <citation type="submission" date="2023-07" db="EMBL/GenBank/DDBJ databases">
        <title>draft genome sequence of fig (Ficus carica).</title>
        <authorList>
            <person name="Takahashi T."/>
            <person name="Nishimura K."/>
        </authorList>
    </citation>
    <scope>NUCLEOTIDE SEQUENCE</scope>
</reference>
<protein>
    <recommendedName>
        <fullName evidence="1">PGG domain-containing protein</fullName>
    </recommendedName>
</protein>
<evidence type="ECO:0000313" key="3">
    <source>
        <dbReference type="Proteomes" id="UP001187192"/>
    </source>
</evidence>
<evidence type="ECO:0000313" key="2">
    <source>
        <dbReference type="EMBL" id="GMN70288.1"/>
    </source>
</evidence>
<dbReference type="InterPro" id="IPR002110">
    <property type="entry name" value="Ankyrin_rpt"/>
</dbReference>
<dbReference type="GO" id="GO:0016020">
    <property type="term" value="C:membrane"/>
    <property type="evidence" value="ECO:0007669"/>
    <property type="project" value="TreeGrafter"/>
</dbReference>
<feature type="domain" description="PGG" evidence="1">
    <location>
        <begin position="200"/>
        <end position="244"/>
    </location>
</feature>
<dbReference type="Pfam" id="PF12796">
    <property type="entry name" value="Ank_2"/>
    <property type="match status" value="1"/>
</dbReference>
<proteinExistence type="predicted"/>
<dbReference type="Proteomes" id="UP001187192">
    <property type="component" value="Unassembled WGS sequence"/>
</dbReference>
<accession>A0AA88EAL8</accession>
<dbReference type="InterPro" id="IPR026961">
    <property type="entry name" value="PGG_dom"/>
</dbReference>
<dbReference type="SUPFAM" id="SSF48403">
    <property type="entry name" value="Ankyrin repeat"/>
    <property type="match status" value="1"/>
</dbReference>
<name>A0AA88EAL8_FICCA</name>
<comment type="caution">
    <text evidence="2">The sequence shown here is derived from an EMBL/GenBank/DDBJ whole genome shotgun (WGS) entry which is preliminary data.</text>
</comment>
<evidence type="ECO:0000259" key="1">
    <source>
        <dbReference type="Pfam" id="PF13962"/>
    </source>
</evidence>
<dbReference type="AlphaFoldDB" id="A0AA88EAL8"/>
<dbReference type="SMART" id="SM00248">
    <property type="entry name" value="ANK"/>
    <property type="match status" value="3"/>
</dbReference>
<sequence>MSLQVKIDNLFANAMKGQWDEVLKIYNKSPEVQKAKIAKSEDTTLHTAVSVGQTEIALELVEKSQEDTLELANAKGNTALHIAAALGDLRVCESMISKNRGLITFRNLKGETPLFLAALHEKREAFLYLYSLRKEDYLVRRYDGDTVLHAAISGEYFILSMQFVKKSMPPQFFPRYNLKHETPKEIFISTHTALTKEGGKWLVKTSESCSVVAALVATVAFTTSSTIPGGADQNTGIPLLLHKPSPSRRWSLSASPSPRSSSSS</sequence>
<dbReference type="PANTHER" id="PTHR24177:SF470">
    <property type="entry name" value="ANKYRIN REPEAT PROTEIN"/>
    <property type="match status" value="1"/>
</dbReference>